<feature type="domain" description="LysM" evidence="5">
    <location>
        <begin position="249"/>
        <end position="293"/>
    </location>
</feature>
<dbReference type="Proteomes" id="UP000245778">
    <property type="component" value="Unassembled WGS sequence"/>
</dbReference>
<dbReference type="PROSITE" id="PS51109">
    <property type="entry name" value="G5"/>
    <property type="match status" value="1"/>
</dbReference>
<keyword evidence="1" id="KW-0732">Signal</keyword>
<evidence type="ECO:0000256" key="3">
    <source>
        <dbReference type="SAM" id="Phobius"/>
    </source>
</evidence>
<feature type="region of interest" description="Disordered" evidence="2">
    <location>
        <begin position="1"/>
        <end position="35"/>
    </location>
</feature>
<dbReference type="InterPro" id="IPR050570">
    <property type="entry name" value="Cell_wall_metabolism_enzyme"/>
</dbReference>
<comment type="caution">
    <text evidence="6">The sequence shown here is derived from an EMBL/GenBank/DDBJ whole genome shotgun (WGS) entry which is preliminary data.</text>
</comment>
<evidence type="ECO:0000259" key="5">
    <source>
        <dbReference type="PROSITE" id="PS51782"/>
    </source>
</evidence>
<feature type="domain" description="G5" evidence="4">
    <location>
        <begin position="300"/>
        <end position="380"/>
    </location>
</feature>
<dbReference type="GeneID" id="93230583"/>
<dbReference type="Gene3D" id="2.70.70.10">
    <property type="entry name" value="Glucose Permease (Domain IIA)"/>
    <property type="match status" value="1"/>
</dbReference>
<dbReference type="SMART" id="SM00257">
    <property type="entry name" value="LysM"/>
    <property type="match status" value="1"/>
</dbReference>
<dbReference type="InterPro" id="IPR016047">
    <property type="entry name" value="M23ase_b-sheet_dom"/>
</dbReference>
<dbReference type="EMBL" id="QEKK01000007">
    <property type="protein sequence ID" value="PVY48308.1"/>
    <property type="molecule type" value="Genomic_DNA"/>
</dbReference>
<dbReference type="SMART" id="SM01208">
    <property type="entry name" value="G5"/>
    <property type="match status" value="1"/>
</dbReference>
<keyword evidence="3" id="KW-0812">Transmembrane</keyword>
<dbReference type="InterPro" id="IPR036779">
    <property type="entry name" value="LysM_dom_sf"/>
</dbReference>
<organism evidence="6 7">
    <name type="scientific">Intestinimonas butyriciproducens</name>
    <dbReference type="NCBI Taxonomy" id="1297617"/>
    <lineage>
        <taxon>Bacteria</taxon>
        <taxon>Bacillati</taxon>
        <taxon>Bacillota</taxon>
        <taxon>Clostridia</taxon>
        <taxon>Eubacteriales</taxon>
        <taxon>Intestinimonas</taxon>
    </lineage>
</organism>
<evidence type="ECO:0000256" key="2">
    <source>
        <dbReference type="SAM" id="MobiDB-lite"/>
    </source>
</evidence>
<keyword evidence="6" id="KW-0378">Hydrolase</keyword>
<dbReference type="Pfam" id="PF01476">
    <property type="entry name" value="LysM"/>
    <property type="match status" value="1"/>
</dbReference>
<keyword evidence="3" id="KW-0472">Membrane</keyword>
<dbReference type="InterPro" id="IPR011098">
    <property type="entry name" value="G5_dom"/>
</dbReference>
<protein>
    <submittedName>
        <fullName evidence="6">Murein DD-endopeptidase MepM/ murein hydrolase activator NlpD</fullName>
    </submittedName>
</protein>
<sequence>MDEILRAPQEEFPLHTQRKGRAPSAQGGREKAERAGERFRKLMEAGVAQGRVFRLQGIRVYHRTRSAVAGRPKMAPLPFLALTAVIGIAAVVGTMYTPAYVVTVDGVDVGLVRDQSVFRQAVERVEERASDILGYDYHLAHEVSYEMALTGQDQITPAAEFETYLFDQIGEVMKSYVLTVDGQFVGAATDRAALDGMLEQLAAPYVTENTVSVSYTKNVHITREYTPSDVQQDTAAMLAMLTENTNGQTTYEVQKGDTFMALAFDNDMTMAEMEELNPGVDINKLYIGQILNIKEEIPFLGVQTVDSLTYHEEIACEVREVEDDSMYQGESKVLDAGIPGEALVTADVTYVNGVEKERNVTSTTVLREATEKVIAVGTKERPTWYPTGNYIWPVYGRITSRFGYRSIFGSYSYHSGLDIAVPYGTSVKASDGGTVTFAGYKGSYGYLVIINHGNGEQTYYGHNSSLLVSAGDKVYQGQTIAKAGSTGRSTGSHCHFEIRINGTAVNPAAYLN</sequence>
<gene>
    <name evidence="6" type="ORF">C7373_10755</name>
</gene>
<dbReference type="PROSITE" id="PS51782">
    <property type="entry name" value="LYSM"/>
    <property type="match status" value="1"/>
</dbReference>
<evidence type="ECO:0000313" key="7">
    <source>
        <dbReference type="Proteomes" id="UP000245778"/>
    </source>
</evidence>
<dbReference type="Pfam" id="PF01551">
    <property type="entry name" value="Peptidase_M23"/>
    <property type="match status" value="1"/>
</dbReference>
<keyword evidence="3" id="KW-1133">Transmembrane helix</keyword>
<dbReference type="Gene3D" id="2.20.230.10">
    <property type="entry name" value="Resuscitation-promoting factor rpfb"/>
    <property type="match status" value="1"/>
</dbReference>
<dbReference type="CDD" id="cd12797">
    <property type="entry name" value="M23_peptidase"/>
    <property type="match status" value="1"/>
</dbReference>
<dbReference type="InterPro" id="IPR011055">
    <property type="entry name" value="Dup_hybrid_motif"/>
</dbReference>
<proteinExistence type="predicted"/>
<evidence type="ECO:0000256" key="1">
    <source>
        <dbReference type="ARBA" id="ARBA00022729"/>
    </source>
</evidence>
<dbReference type="PANTHER" id="PTHR21666">
    <property type="entry name" value="PEPTIDASE-RELATED"/>
    <property type="match status" value="1"/>
</dbReference>
<evidence type="ECO:0000313" key="6">
    <source>
        <dbReference type="EMBL" id="PVY48308.1"/>
    </source>
</evidence>
<dbReference type="Pfam" id="PF07501">
    <property type="entry name" value="G5"/>
    <property type="match status" value="1"/>
</dbReference>
<feature type="transmembrane region" description="Helical" evidence="3">
    <location>
        <begin position="75"/>
        <end position="96"/>
    </location>
</feature>
<dbReference type="SUPFAM" id="SSF51261">
    <property type="entry name" value="Duplicated hybrid motif"/>
    <property type="match status" value="1"/>
</dbReference>
<dbReference type="PANTHER" id="PTHR21666:SF270">
    <property type="entry name" value="MUREIN HYDROLASE ACTIVATOR ENVC"/>
    <property type="match status" value="1"/>
</dbReference>
<dbReference type="SUPFAM" id="SSF54106">
    <property type="entry name" value="LysM domain"/>
    <property type="match status" value="1"/>
</dbReference>
<dbReference type="RefSeq" id="WP_116722288.1">
    <property type="nucleotide sequence ID" value="NZ_CAUFHD010000012.1"/>
</dbReference>
<dbReference type="Gene3D" id="3.10.350.10">
    <property type="entry name" value="LysM domain"/>
    <property type="match status" value="1"/>
</dbReference>
<accession>A0A2U1BI17</accession>
<dbReference type="AlphaFoldDB" id="A0A2U1BI17"/>
<dbReference type="CDD" id="cd00118">
    <property type="entry name" value="LysM"/>
    <property type="match status" value="1"/>
</dbReference>
<dbReference type="OrthoDB" id="5623881at2"/>
<evidence type="ECO:0000259" key="4">
    <source>
        <dbReference type="PROSITE" id="PS51109"/>
    </source>
</evidence>
<reference evidence="6 7" key="1">
    <citation type="submission" date="2018-04" db="EMBL/GenBank/DDBJ databases">
        <title>Genomic Encyclopedia of Type Strains, Phase IV (KMG-IV): sequencing the most valuable type-strain genomes for metagenomic binning, comparative biology and taxonomic classification.</title>
        <authorList>
            <person name="Goeker M."/>
        </authorList>
    </citation>
    <scope>NUCLEOTIDE SEQUENCE [LARGE SCALE GENOMIC DNA]</scope>
    <source>
        <strain evidence="6 7">DSM 26588</strain>
    </source>
</reference>
<name>A0A2U1BI17_9FIRM</name>
<feature type="compositionally biased region" description="Basic and acidic residues" evidence="2">
    <location>
        <begin position="1"/>
        <end position="13"/>
    </location>
</feature>
<dbReference type="GO" id="GO:0004222">
    <property type="term" value="F:metalloendopeptidase activity"/>
    <property type="evidence" value="ECO:0007669"/>
    <property type="project" value="TreeGrafter"/>
</dbReference>
<dbReference type="InterPro" id="IPR018392">
    <property type="entry name" value="LysM"/>
</dbReference>